<sequence length="118" mass="13755">MLPSGCALERYWKLPTDVMVRLGREYIDVTALKTLIENTEFADATLSCCKWPIDTWPGYFRYKELGAWNYENISQASEALAMVPLRRAFSWRLDGFDLFLIDVQKDLRNNNCHVNFPV</sequence>
<dbReference type="EMBL" id="PUHP01000060">
    <property type="protein sequence ID" value="TQN74012.1"/>
    <property type="molecule type" value="Genomic_DNA"/>
</dbReference>
<protein>
    <submittedName>
        <fullName evidence="1">Putative methyltransferase tdiE</fullName>
    </submittedName>
</protein>
<comment type="caution">
    <text evidence="1">The sequence shown here is derived from an EMBL/GenBank/DDBJ whole genome shotgun (WGS) entry which is preliminary data.</text>
</comment>
<reference evidence="1 2" key="1">
    <citation type="journal article" date="2019" name="Sci. Rep.">
        <title>Colletotrichum shisoi sp. nov., an anthracnose pathogen of Perilla frutescens in Japan: molecular phylogenetic, morphological and genomic evidence.</title>
        <authorList>
            <person name="Gan P."/>
            <person name="Tsushima A."/>
            <person name="Hiroyama R."/>
            <person name="Narusaka M."/>
            <person name="Takano Y."/>
            <person name="Narusaka Y."/>
            <person name="Kawaradani M."/>
            <person name="Damm U."/>
            <person name="Shirasu K."/>
        </authorList>
    </citation>
    <scope>NUCLEOTIDE SEQUENCE [LARGE SCALE GENOMIC DNA]</scope>
    <source>
        <strain evidence="1 2">PG-2018a</strain>
    </source>
</reference>
<dbReference type="GO" id="GO:0008168">
    <property type="term" value="F:methyltransferase activity"/>
    <property type="evidence" value="ECO:0007669"/>
    <property type="project" value="UniProtKB-KW"/>
</dbReference>
<dbReference type="GO" id="GO:0032259">
    <property type="term" value="P:methylation"/>
    <property type="evidence" value="ECO:0007669"/>
    <property type="project" value="UniProtKB-KW"/>
</dbReference>
<keyword evidence="2" id="KW-1185">Reference proteome</keyword>
<organism evidence="1 2">
    <name type="scientific">Colletotrichum shisoi</name>
    <dbReference type="NCBI Taxonomy" id="2078593"/>
    <lineage>
        <taxon>Eukaryota</taxon>
        <taxon>Fungi</taxon>
        <taxon>Dikarya</taxon>
        <taxon>Ascomycota</taxon>
        <taxon>Pezizomycotina</taxon>
        <taxon>Sordariomycetes</taxon>
        <taxon>Hypocreomycetidae</taxon>
        <taxon>Glomerellales</taxon>
        <taxon>Glomerellaceae</taxon>
        <taxon>Colletotrichum</taxon>
        <taxon>Colletotrichum destructivum species complex</taxon>
    </lineage>
</organism>
<accession>A0A5Q4C3W1</accession>
<dbReference type="AlphaFoldDB" id="A0A5Q4C3W1"/>
<gene>
    <name evidence="1" type="primary">TdiE-2</name>
    <name evidence="1" type="ORF">CSHISOI_01422</name>
</gene>
<keyword evidence="1" id="KW-0808">Transferase</keyword>
<name>A0A5Q4C3W1_9PEZI</name>
<keyword evidence="1" id="KW-0489">Methyltransferase</keyword>
<dbReference type="Proteomes" id="UP000326340">
    <property type="component" value="Unassembled WGS sequence"/>
</dbReference>
<proteinExistence type="predicted"/>
<dbReference type="OrthoDB" id="4849159at2759"/>
<evidence type="ECO:0000313" key="1">
    <source>
        <dbReference type="EMBL" id="TQN74012.1"/>
    </source>
</evidence>
<evidence type="ECO:0000313" key="2">
    <source>
        <dbReference type="Proteomes" id="UP000326340"/>
    </source>
</evidence>